<dbReference type="InterPro" id="IPR041247">
    <property type="entry name" value="Rad52_fam"/>
</dbReference>
<keyword evidence="2" id="KW-0227">DNA damage</keyword>
<sequence>MAQKENYWKDIVEKVDKILEKEGASAVQEVPGRGRTLYGYKPQSVIDALNSVIGANNWGYKIVEYSVSTVENRKGETRYLAWVKIRLWLGDTESFKEAFGGSENYTPGDALKGATTDAIQKALSLFSIGRKAYRGELSELLPKAEKEKKLELKATSKQVEFIKKLAEETGTDISNLNFNLLTQEWASKIIEQLIAKRKAS</sequence>
<dbReference type="AlphaFoldDB" id="A0A420W9F4"/>
<evidence type="ECO:0000256" key="3">
    <source>
        <dbReference type="ARBA" id="ARBA00023204"/>
    </source>
</evidence>
<dbReference type="Gene3D" id="3.30.390.80">
    <property type="entry name" value="DNA repair protein Rad52/59/22"/>
    <property type="match status" value="1"/>
</dbReference>
<dbReference type="Proteomes" id="UP000280881">
    <property type="component" value="Unassembled WGS sequence"/>
</dbReference>
<comment type="similarity">
    <text evidence="1">Belongs to the RAD52 family.</text>
</comment>
<keyword evidence="5" id="KW-1185">Reference proteome</keyword>
<evidence type="ECO:0000256" key="2">
    <source>
        <dbReference type="ARBA" id="ARBA00022763"/>
    </source>
</evidence>
<gene>
    <name evidence="4" type="ORF">C7457_0838</name>
</gene>
<reference evidence="4 5" key="1">
    <citation type="submission" date="2018-10" db="EMBL/GenBank/DDBJ databases">
        <title>Genomic Encyclopedia of Type Strains, Phase IV (KMG-IV): sequencing the most valuable type-strain genomes for metagenomic binning, comparative biology and taxonomic classification.</title>
        <authorList>
            <person name="Goeker M."/>
        </authorList>
    </citation>
    <scope>NUCLEOTIDE SEQUENCE [LARGE SCALE GENOMIC DNA]</scope>
    <source>
        <strain evidence="4 5">DSM 15521</strain>
    </source>
</reference>
<accession>A0A420W9F4</accession>
<proteinExistence type="inferred from homology"/>
<dbReference type="RefSeq" id="WP_121170289.1">
    <property type="nucleotide sequence ID" value="NZ_RBIE01000001.1"/>
</dbReference>
<comment type="caution">
    <text evidence="4">The sequence shown here is derived from an EMBL/GenBank/DDBJ whole genome shotgun (WGS) entry which is preliminary data.</text>
</comment>
<name>A0A420W9F4_9BACT</name>
<evidence type="ECO:0000313" key="4">
    <source>
        <dbReference type="EMBL" id="RKQ63949.1"/>
    </source>
</evidence>
<dbReference type="GO" id="GO:0006310">
    <property type="term" value="P:DNA recombination"/>
    <property type="evidence" value="ECO:0007669"/>
    <property type="project" value="UniProtKB-ARBA"/>
</dbReference>
<dbReference type="SUPFAM" id="SSF54768">
    <property type="entry name" value="dsRNA-binding domain-like"/>
    <property type="match status" value="1"/>
</dbReference>
<evidence type="ECO:0000256" key="1">
    <source>
        <dbReference type="ARBA" id="ARBA00006638"/>
    </source>
</evidence>
<dbReference type="Pfam" id="PF04098">
    <property type="entry name" value="Rad52_Rad22"/>
    <property type="match status" value="1"/>
</dbReference>
<dbReference type="GO" id="GO:0006302">
    <property type="term" value="P:double-strand break repair"/>
    <property type="evidence" value="ECO:0007669"/>
    <property type="project" value="UniProtKB-ARBA"/>
</dbReference>
<evidence type="ECO:0000313" key="5">
    <source>
        <dbReference type="Proteomes" id="UP000280881"/>
    </source>
</evidence>
<organism evidence="4 5">
    <name type="scientific">Thermovibrio guaymasensis</name>
    <dbReference type="NCBI Taxonomy" id="240167"/>
    <lineage>
        <taxon>Bacteria</taxon>
        <taxon>Pseudomonadati</taxon>
        <taxon>Aquificota</taxon>
        <taxon>Aquificia</taxon>
        <taxon>Desulfurobacteriales</taxon>
        <taxon>Desulfurobacteriaceae</taxon>
        <taxon>Thermovibrio</taxon>
    </lineage>
</organism>
<dbReference type="OrthoDB" id="12234at2"/>
<keyword evidence="3" id="KW-0234">DNA repair</keyword>
<dbReference type="InterPro" id="IPR042525">
    <property type="entry name" value="Rad52_Rad59_Rad22_sf"/>
</dbReference>
<protein>
    <submittedName>
        <fullName evidence="4">Rad52/22 family double-strand break repair protein</fullName>
    </submittedName>
</protein>
<dbReference type="EMBL" id="RBIE01000001">
    <property type="protein sequence ID" value="RKQ63949.1"/>
    <property type="molecule type" value="Genomic_DNA"/>
</dbReference>